<dbReference type="EMBL" id="JAAHCF010000323">
    <property type="protein sequence ID" value="KAK8145065.1"/>
    <property type="molecule type" value="Genomic_DNA"/>
</dbReference>
<dbReference type="GO" id="GO:0008270">
    <property type="term" value="F:zinc ion binding"/>
    <property type="evidence" value="ECO:0007669"/>
    <property type="project" value="UniProtKB-KW"/>
</dbReference>
<dbReference type="Proteomes" id="UP001397290">
    <property type="component" value="Unassembled WGS sequence"/>
</dbReference>
<reference evidence="7 8" key="1">
    <citation type="submission" date="2020-02" db="EMBL/GenBank/DDBJ databases">
        <title>Comparative genomics of the hypocrealean fungal genus Beauvera.</title>
        <authorList>
            <person name="Showalter D.N."/>
            <person name="Bushley K.E."/>
            <person name="Rehner S.A."/>
        </authorList>
    </citation>
    <scope>NUCLEOTIDE SEQUENCE [LARGE SCALE GENOMIC DNA]</scope>
    <source>
        <strain evidence="7 8">ARSEF4384</strain>
    </source>
</reference>
<dbReference type="PROSITE" id="PS50103">
    <property type="entry name" value="ZF_C3H1"/>
    <property type="match status" value="4"/>
</dbReference>
<keyword evidence="2 4" id="KW-0863">Zinc-finger</keyword>
<dbReference type="InterPro" id="IPR036855">
    <property type="entry name" value="Znf_CCCH_sf"/>
</dbReference>
<feature type="domain" description="C3H1-type" evidence="6">
    <location>
        <begin position="289"/>
        <end position="312"/>
    </location>
</feature>
<proteinExistence type="predicted"/>
<feature type="zinc finger region" description="C3H1-type" evidence="4">
    <location>
        <begin position="257"/>
        <end position="285"/>
    </location>
</feature>
<sequence>MSEEERELLDRISALAGQINRHKNQQAGFQPSQSSNSLRRTSTPPFITASWLSSILTEYNPRYRGSLYRGRGYRIGHPPVHRHRTLNLNAHASSSESSLSTPVSASDNAQWVSKTDRHKQLINANIYQQQAQSRAQAIEETRKRKLTRQHDSERARFNNFIQQSQVSSIQNHEQPEIMINSIRFLVRDGGKKLVRAADNSSDAPSTPKTTAVAGVRFHRTKTGNLVAHRVVKDHRYVDALCLDKHLTSDIRRPGAVKKVDEPCKIFSTTGSCSKGPSCRYQHDPNKVAVCKDFLKEGRCINGEHCDLSHELTMERVPNCLHFAKGNCSNPNCQYSHSAALPTAPVCEDFVYRGYCGKGGECTERHVYECPAFSNTGTLRQEQDATMQDVSSEEEPDNSDDVDSDDVAEFLQADEDDSDFENGKDFIPL</sequence>
<feature type="zinc finger region" description="C3H1-type" evidence="4">
    <location>
        <begin position="340"/>
        <end position="368"/>
    </location>
</feature>
<dbReference type="GO" id="GO:0005634">
    <property type="term" value="C:nucleus"/>
    <property type="evidence" value="ECO:0007669"/>
    <property type="project" value="TreeGrafter"/>
</dbReference>
<dbReference type="Gene3D" id="4.10.1000.10">
    <property type="entry name" value="Zinc finger, CCCH-type"/>
    <property type="match status" value="1"/>
</dbReference>
<evidence type="ECO:0000259" key="6">
    <source>
        <dbReference type="PROSITE" id="PS50103"/>
    </source>
</evidence>
<keyword evidence="3 4" id="KW-0862">Zinc</keyword>
<feature type="compositionally biased region" description="Polar residues" evidence="5">
    <location>
        <begin position="378"/>
        <end position="387"/>
    </location>
</feature>
<evidence type="ECO:0000256" key="4">
    <source>
        <dbReference type="PROSITE-ProRule" id="PRU00723"/>
    </source>
</evidence>
<comment type="caution">
    <text evidence="7">The sequence shown here is derived from an EMBL/GenBank/DDBJ whole genome shotgun (WGS) entry which is preliminary data.</text>
</comment>
<feature type="compositionally biased region" description="Polar residues" evidence="5">
    <location>
        <begin position="25"/>
        <end position="41"/>
    </location>
</feature>
<feature type="domain" description="C3H1-type" evidence="6">
    <location>
        <begin position="340"/>
        <end position="368"/>
    </location>
</feature>
<name>A0AAW0RSQ5_9HYPO</name>
<gene>
    <name evidence="7" type="ORF">G3M48_004945</name>
</gene>
<evidence type="ECO:0000256" key="2">
    <source>
        <dbReference type="ARBA" id="ARBA00022771"/>
    </source>
</evidence>
<accession>A0AAW0RSQ5</accession>
<organism evidence="7 8">
    <name type="scientific">Beauveria asiatica</name>
    <dbReference type="NCBI Taxonomy" id="1069075"/>
    <lineage>
        <taxon>Eukaryota</taxon>
        <taxon>Fungi</taxon>
        <taxon>Dikarya</taxon>
        <taxon>Ascomycota</taxon>
        <taxon>Pezizomycotina</taxon>
        <taxon>Sordariomycetes</taxon>
        <taxon>Hypocreomycetidae</taxon>
        <taxon>Hypocreales</taxon>
        <taxon>Cordycipitaceae</taxon>
        <taxon>Beauveria</taxon>
    </lineage>
</organism>
<dbReference type="SUPFAM" id="SSF90229">
    <property type="entry name" value="CCCH zinc finger"/>
    <property type="match status" value="3"/>
</dbReference>
<feature type="region of interest" description="Disordered" evidence="5">
    <location>
        <begin position="378"/>
        <end position="428"/>
    </location>
</feature>
<feature type="compositionally biased region" description="Acidic residues" evidence="5">
    <location>
        <begin position="390"/>
        <end position="419"/>
    </location>
</feature>
<dbReference type="SMART" id="SM00356">
    <property type="entry name" value="ZnF_C3H1"/>
    <property type="match status" value="4"/>
</dbReference>
<feature type="region of interest" description="Disordered" evidence="5">
    <location>
        <begin position="22"/>
        <end position="41"/>
    </location>
</feature>
<dbReference type="InterPro" id="IPR000571">
    <property type="entry name" value="Znf_CCCH"/>
</dbReference>
<evidence type="ECO:0000313" key="7">
    <source>
        <dbReference type="EMBL" id="KAK8145065.1"/>
    </source>
</evidence>
<dbReference type="PANTHER" id="PTHR46156:SF1">
    <property type="entry name" value="ZINC FINGER CCCH DOMAIN-CONTAINING PROTEIN 3"/>
    <property type="match status" value="1"/>
</dbReference>
<dbReference type="Pfam" id="PF00642">
    <property type="entry name" value="zf-CCCH"/>
    <property type="match status" value="1"/>
</dbReference>
<protein>
    <recommendedName>
        <fullName evidence="6">C3H1-type domain-containing protein</fullName>
    </recommendedName>
</protein>
<dbReference type="FunFam" id="4.10.1000.10:FF:000035">
    <property type="entry name" value="CCCH zinc finger protein, variant"/>
    <property type="match status" value="1"/>
</dbReference>
<dbReference type="PANTHER" id="PTHR46156">
    <property type="entry name" value="CCCH ZINGC FINGER"/>
    <property type="match status" value="1"/>
</dbReference>
<evidence type="ECO:0000256" key="3">
    <source>
        <dbReference type="ARBA" id="ARBA00022833"/>
    </source>
</evidence>
<dbReference type="AlphaFoldDB" id="A0AAW0RSQ5"/>
<keyword evidence="8" id="KW-1185">Reference proteome</keyword>
<evidence type="ECO:0000256" key="1">
    <source>
        <dbReference type="ARBA" id="ARBA00022723"/>
    </source>
</evidence>
<evidence type="ECO:0000256" key="5">
    <source>
        <dbReference type="SAM" id="MobiDB-lite"/>
    </source>
</evidence>
<feature type="domain" description="C3H1-type" evidence="6">
    <location>
        <begin position="257"/>
        <end position="285"/>
    </location>
</feature>
<keyword evidence="1 4" id="KW-0479">Metal-binding</keyword>
<feature type="zinc finger region" description="C3H1-type" evidence="4">
    <location>
        <begin position="289"/>
        <end position="312"/>
    </location>
</feature>
<evidence type="ECO:0000313" key="8">
    <source>
        <dbReference type="Proteomes" id="UP001397290"/>
    </source>
</evidence>
<feature type="domain" description="C3H1-type" evidence="6">
    <location>
        <begin position="313"/>
        <end position="339"/>
    </location>
</feature>
<feature type="zinc finger region" description="C3H1-type" evidence="4">
    <location>
        <begin position="313"/>
        <end position="339"/>
    </location>
</feature>